<reference evidence="4" key="1">
    <citation type="journal article" date="2013" name="Genome Announc.">
        <title>Draft genome sequence of the ascomycete Phaeoacremonium aleophilum strain UCR-PA7, a causal agent of the esca disease complex in grapevines.</title>
        <authorList>
            <person name="Blanco-Ulate B."/>
            <person name="Rolshausen P."/>
            <person name="Cantu D."/>
        </authorList>
    </citation>
    <scope>NUCLEOTIDE SEQUENCE [LARGE SCALE GENOMIC DNA]</scope>
    <source>
        <strain evidence="4">UCR-PA7</strain>
    </source>
</reference>
<evidence type="ECO:0000259" key="2">
    <source>
        <dbReference type="Pfam" id="PF01814"/>
    </source>
</evidence>
<evidence type="ECO:0000256" key="1">
    <source>
        <dbReference type="SAM" id="MobiDB-lite"/>
    </source>
</evidence>
<dbReference type="KEGG" id="tmn:UCRPA7_5362"/>
<organism evidence="3 4">
    <name type="scientific">Phaeoacremonium minimum (strain UCR-PA7)</name>
    <name type="common">Esca disease fungus</name>
    <name type="synonym">Togninia minima</name>
    <dbReference type="NCBI Taxonomy" id="1286976"/>
    <lineage>
        <taxon>Eukaryota</taxon>
        <taxon>Fungi</taxon>
        <taxon>Dikarya</taxon>
        <taxon>Ascomycota</taxon>
        <taxon>Pezizomycotina</taxon>
        <taxon>Sordariomycetes</taxon>
        <taxon>Sordariomycetidae</taxon>
        <taxon>Togniniales</taxon>
        <taxon>Togniniaceae</taxon>
        <taxon>Phaeoacremonium</taxon>
    </lineage>
</organism>
<feature type="region of interest" description="Disordered" evidence="1">
    <location>
        <begin position="1"/>
        <end position="69"/>
    </location>
</feature>
<feature type="domain" description="Hemerythrin-like" evidence="2">
    <location>
        <begin position="80"/>
        <end position="212"/>
    </location>
</feature>
<dbReference type="InterPro" id="IPR053206">
    <property type="entry name" value="Dimeric_xanthone_biosynth"/>
</dbReference>
<dbReference type="Gene3D" id="1.20.120.520">
    <property type="entry name" value="nmb1532 protein domain like"/>
    <property type="match status" value="1"/>
</dbReference>
<dbReference type="eggNOG" id="ENOG502S4CP">
    <property type="taxonomic scope" value="Eukaryota"/>
</dbReference>
<sequence>MSSAAQSQPEPVPEAAGPEPPAPVPGPDAKKVIDECEKQKAEKKEDAQPEPNAEGTASASEPKLPPLSPAEFKTYNRLAQQMDYFHEHFRRSWNLLYNACSSGRRPANMSLKQFIDEGLHFTQYLTAHHNIEETYLFPLLARKMPEFKSGPGKGAAELLRQHREIHAGMDVFEDYLRRCRNRETELEMSVLKEKMETWGAVLWKHLDQEVKTLGAENMRKYWSIEEVRSLPI</sequence>
<dbReference type="AlphaFoldDB" id="R8BIQ8"/>
<dbReference type="Pfam" id="PF01814">
    <property type="entry name" value="Hemerythrin"/>
    <property type="match status" value="1"/>
</dbReference>
<dbReference type="EMBL" id="KB933178">
    <property type="protein sequence ID" value="EON99132.1"/>
    <property type="molecule type" value="Genomic_DNA"/>
</dbReference>
<evidence type="ECO:0000313" key="3">
    <source>
        <dbReference type="EMBL" id="EON99132.1"/>
    </source>
</evidence>
<feature type="compositionally biased region" description="Basic and acidic residues" evidence="1">
    <location>
        <begin position="28"/>
        <end position="47"/>
    </location>
</feature>
<dbReference type="GeneID" id="19325909"/>
<protein>
    <recommendedName>
        <fullName evidence="2">Hemerythrin-like domain-containing protein</fullName>
    </recommendedName>
</protein>
<evidence type="ECO:0000313" key="4">
    <source>
        <dbReference type="Proteomes" id="UP000014074"/>
    </source>
</evidence>
<dbReference type="CDD" id="cd12108">
    <property type="entry name" value="Hr-like"/>
    <property type="match status" value="1"/>
</dbReference>
<dbReference type="HOGENOM" id="CLU_074846_0_1_1"/>
<name>R8BIQ8_PHAM7</name>
<dbReference type="InterPro" id="IPR012312">
    <property type="entry name" value="Hemerythrin-like"/>
</dbReference>
<dbReference type="OrthoDB" id="10044044at2759"/>
<dbReference type="Proteomes" id="UP000014074">
    <property type="component" value="Unassembled WGS sequence"/>
</dbReference>
<proteinExistence type="predicted"/>
<keyword evidence="4" id="KW-1185">Reference proteome</keyword>
<dbReference type="RefSeq" id="XP_007916100.1">
    <property type="nucleotide sequence ID" value="XM_007917909.1"/>
</dbReference>
<gene>
    <name evidence="3" type="ORF">UCRPA7_5362</name>
</gene>
<accession>R8BIQ8</accession>
<dbReference type="PANTHER" id="PTHR38048">
    <property type="entry name" value="EXPRESSED PROTEIN"/>
    <property type="match status" value="1"/>
</dbReference>
<dbReference type="PANTHER" id="PTHR38048:SF1">
    <property type="entry name" value="HEMERYTHRIN-LIKE DOMAIN-CONTAINING PROTEIN"/>
    <property type="match status" value="1"/>
</dbReference>